<dbReference type="Pfam" id="PF13561">
    <property type="entry name" value="adh_short_C2"/>
    <property type="match status" value="1"/>
</dbReference>
<dbReference type="GO" id="GO:0016491">
    <property type="term" value="F:oxidoreductase activity"/>
    <property type="evidence" value="ECO:0007669"/>
    <property type="project" value="UniProtKB-KW"/>
</dbReference>
<comment type="caution">
    <text evidence="4">The sequence shown here is derived from an EMBL/GenBank/DDBJ whole genome shotgun (WGS) entry which is preliminary data.</text>
</comment>
<dbReference type="Gene3D" id="3.40.50.720">
    <property type="entry name" value="NAD(P)-binding Rossmann-like Domain"/>
    <property type="match status" value="1"/>
</dbReference>
<dbReference type="OrthoDB" id="414540at2759"/>
<dbReference type="InterPro" id="IPR002347">
    <property type="entry name" value="SDR_fam"/>
</dbReference>
<evidence type="ECO:0000256" key="3">
    <source>
        <dbReference type="ARBA" id="ARBA00023002"/>
    </source>
</evidence>
<organism evidence="4 5">
    <name type="scientific">Fusarium albosuccineum</name>
    <dbReference type="NCBI Taxonomy" id="1237068"/>
    <lineage>
        <taxon>Eukaryota</taxon>
        <taxon>Fungi</taxon>
        <taxon>Dikarya</taxon>
        <taxon>Ascomycota</taxon>
        <taxon>Pezizomycotina</taxon>
        <taxon>Sordariomycetes</taxon>
        <taxon>Hypocreomycetidae</taxon>
        <taxon>Hypocreales</taxon>
        <taxon>Nectriaceae</taxon>
        <taxon>Fusarium</taxon>
        <taxon>Fusarium decemcellulare species complex</taxon>
    </lineage>
</organism>
<dbReference type="CDD" id="cd05233">
    <property type="entry name" value="SDR_c"/>
    <property type="match status" value="1"/>
</dbReference>
<dbReference type="EMBL" id="JAADYS010003064">
    <property type="protein sequence ID" value="KAF4451240.1"/>
    <property type="molecule type" value="Genomic_DNA"/>
</dbReference>
<dbReference type="PRINTS" id="PR00081">
    <property type="entry name" value="GDHRDH"/>
</dbReference>
<dbReference type="PANTHER" id="PTHR43180:SF66">
    <property type="entry name" value="SHORT-CHAIN DEHYDROGENASE_REDUCTASE FAMILY PROTEIN"/>
    <property type="match status" value="1"/>
</dbReference>
<comment type="similarity">
    <text evidence="1">Belongs to the short-chain dehydrogenases/reductases (SDR) family.</text>
</comment>
<keyword evidence="2" id="KW-0521">NADP</keyword>
<dbReference type="InterPro" id="IPR020904">
    <property type="entry name" value="Sc_DH/Rdtase_CS"/>
</dbReference>
<reference evidence="4 5" key="1">
    <citation type="submission" date="2020-01" db="EMBL/GenBank/DDBJ databases">
        <title>Identification and distribution of gene clusters putatively required for synthesis of sphingolipid metabolism inhibitors in phylogenetically diverse species of the filamentous fungus Fusarium.</title>
        <authorList>
            <person name="Kim H.-S."/>
            <person name="Busman M."/>
            <person name="Brown D.W."/>
            <person name="Divon H."/>
            <person name="Uhlig S."/>
            <person name="Proctor R.H."/>
        </authorList>
    </citation>
    <scope>NUCLEOTIDE SEQUENCE [LARGE SCALE GENOMIC DNA]</scope>
    <source>
        <strain evidence="4 5">NRRL 20459</strain>
    </source>
</reference>
<dbReference type="AlphaFoldDB" id="A0A8H4KH78"/>
<dbReference type="InterPro" id="IPR036291">
    <property type="entry name" value="NAD(P)-bd_dom_sf"/>
</dbReference>
<keyword evidence="5" id="KW-1185">Reference proteome</keyword>
<gene>
    <name evidence="4" type="ORF">FALBO_16361</name>
</gene>
<sequence length="301" mass="31006">MGFSADLLTGKVGIVTGAGSPYGIGRSLVLSLAQAGTAAVYATDLTLTNIPSLQQEVKDAGSSCQVHGALLDVSSEEQTIAVLKDILATHGRLDFYFANAGFGGYKSLQDTNTSYYDFSISVLQRSFFLAIKYGGQATSTTSETKTQPGGSIIVTSSMAAVTGSASDISYSTAKAAVVGMIKPASVQLAASHTRVNAISPGLVRTSLNLTSGPAISGAASDKQISANDAQQAFDNTLGKFASSKYYHSRIPEPIEIANIGVFLASDLSASVNAQNIVADNGKSVAAFGESLIGTVEPMRPL</sequence>
<name>A0A8H4KH78_9HYPO</name>
<dbReference type="PANTHER" id="PTHR43180">
    <property type="entry name" value="3-OXOACYL-(ACYL-CARRIER-PROTEIN) REDUCTASE (AFU_ORTHOLOGUE AFUA_6G11210)"/>
    <property type="match status" value="1"/>
</dbReference>
<evidence type="ECO:0000256" key="2">
    <source>
        <dbReference type="ARBA" id="ARBA00022857"/>
    </source>
</evidence>
<dbReference type="Proteomes" id="UP000554235">
    <property type="component" value="Unassembled WGS sequence"/>
</dbReference>
<keyword evidence="3" id="KW-0560">Oxidoreductase</keyword>
<evidence type="ECO:0000313" key="5">
    <source>
        <dbReference type="Proteomes" id="UP000554235"/>
    </source>
</evidence>
<dbReference type="SUPFAM" id="SSF51735">
    <property type="entry name" value="NAD(P)-binding Rossmann-fold domains"/>
    <property type="match status" value="1"/>
</dbReference>
<protein>
    <submittedName>
        <fullName evidence="4">3-oxoacyl-reductase</fullName>
    </submittedName>
</protein>
<proteinExistence type="inferred from homology"/>
<dbReference type="PROSITE" id="PS00061">
    <property type="entry name" value="ADH_SHORT"/>
    <property type="match status" value="1"/>
</dbReference>
<evidence type="ECO:0000313" key="4">
    <source>
        <dbReference type="EMBL" id="KAF4451240.1"/>
    </source>
</evidence>
<accession>A0A8H4KH78</accession>
<evidence type="ECO:0000256" key="1">
    <source>
        <dbReference type="ARBA" id="ARBA00006484"/>
    </source>
</evidence>